<name>A0AAD1US29_EUPCR</name>
<accession>A0AAD1US29</accession>
<reference evidence="1" key="1">
    <citation type="submission" date="2023-07" db="EMBL/GenBank/DDBJ databases">
        <authorList>
            <consortium name="AG Swart"/>
            <person name="Singh M."/>
            <person name="Singh A."/>
            <person name="Seah K."/>
            <person name="Emmerich C."/>
        </authorList>
    </citation>
    <scope>NUCLEOTIDE SEQUENCE</scope>
    <source>
        <strain evidence="1">DP1</strain>
    </source>
</reference>
<comment type="caution">
    <text evidence="1">The sequence shown here is derived from an EMBL/GenBank/DDBJ whole genome shotgun (WGS) entry which is preliminary data.</text>
</comment>
<keyword evidence="2" id="KW-1185">Reference proteome</keyword>
<dbReference type="EMBL" id="CAMPGE010013630">
    <property type="protein sequence ID" value="CAI2372350.1"/>
    <property type="molecule type" value="Genomic_DNA"/>
</dbReference>
<proteinExistence type="predicted"/>
<evidence type="ECO:0000313" key="2">
    <source>
        <dbReference type="Proteomes" id="UP001295684"/>
    </source>
</evidence>
<gene>
    <name evidence="1" type="ORF">ECRASSUSDP1_LOCUS13679</name>
</gene>
<dbReference type="AlphaFoldDB" id="A0AAD1US29"/>
<protein>
    <submittedName>
        <fullName evidence="1">Uncharacterized protein</fullName>
    </submittedName>
</protein>
<dbReference type="Proteomes" id="UP001295684">
    <property type="component" value="Unassembled WGS sequence"/>
</dbReference>
<evidence type="ECO:0000313" key="1">
    <source>
        <dbReference type="EMBL" id="CAI2372350.1"/>
    </source>
</evidence>
<organism evidence="1 2">
    <name type="scientific">Euplotes crassus</name>
    <dbReference type="NCBI Taxonomy" id="5936"/>
    <lineage>
        <taxon>Eukaryota</taxon>
        <taxon>Sar</taxon>
        <taxon>Alveolata</taxon>
        <taxon>Ciliophora</taxon>
        <taxon>Intramacronucleata</taxon>
        <taxon>Spirotrichea</taxon>
        <taxon>Hypotrichia</taxon>
        <taxon>Euplotida</taxon>
        <taxon>Euplotidae</taxon>
        <taxon>Moneuplotes</taxon>
    </lineage>
</organism>
<sequence>MSKLSSLIESNTFSVNTSECSTSEGISASTMPIPQFISGLRRFNTKQPLENGSEIPKILSTPSKCLTGPLPKLLCEASQTQPTQASSCGSRRPSVNAADCQEKTLIHGSSFWVCTDTQTEDDENRNISLSERKHCVYKPLSVQQKRADVFQVSRNPSKIEILLKMDTRHSTPVKHAWCETENLTSFEAFEESCCHHPRPSNTPFKYCEGLWPAGKPLEVNQQVEISDLDKQIFNLKKQACELVNKIDQLTDENSQLTDEFNSLLYNKL</sequence>